<dbReference type="STRING" id="1353952.A0A165HHP3"/>
<name>A0A165HHP3_9BASI</name>
<dbReference type="InterPro" id="IPR045338">
    <property type="entry name" value="DUF6535"/>
</dbReference>
<keyword evidence="1" id="KW-0812">Transmembrane</keyword>
<feature type="transmembrane region" description="Helical" evidence="1">
    <location>
        <begin position="109"/>
        <end position="132"/>
    </location>
</feature>
<dbReference type="Proteomes" id="UP000076842">
    <property type="component" value="Unassembled WGS sequence"/>
</dbReference>
<evidence type="ECO:0000259" key="2">
    <source>
        <dbReference type="Pfam" id="PF20153"/>
    </source>
</evidence>
<gene>
    <name evidence="3" type="ORF">CALCODRAFT_450405</name>
</gene>
<reference evidence="3 4" key="1">
    <citation type="journal article" date="2016" name="Mol. Biol. Evol.">
        <title>Comparative Genomics of Early-Diverging Mushroom-Forming Fungi Provides Insights into the Origins of Lignocellulose Decay Capabilities.</title>
        <authorList>
            <person name="Nagy L.G."/>
            <person name="Riley R."/>
            <person name="Tritt A."/>
            <person name="Adam C."/>
            <person name="Daum C."/>
            <person name="Floudas D."/>
            <person name="Sun H."/>
            <person name="Yadav J.S."/>
            <person name="Pangilinan J."/>
            <person name="Larsson K.H."/>
            <person name="Matsuura K."/>
            <person name="Barry K."/>
            <person name="Labutti K."/>
            <person name="Kuo R."/>
            <person name="Ohm R.A."/>
            <person name="Bhattacharya S.S."/>
            <person name="Shirouzu T."/>
            <person name="Yoshinaga Y."/>
            <person name="Martin F.M."/>
            <person name="Grigoriev I.V."/>
            <person name="Hibbett D.S."/>
        </authorList>
    </citation>
    <scope>NUCLEOTIDE SEQUENCE [LARGE SCALE GENOMIC DNA]</scope>
    <source>
        <strain evidence="3 4">HHB12733</strain>
    </source>
</reference>
<sequence>MTDLATFAIDLRKACETLEKLVNASSIDPASSGETPAGDHVQVPLDPLNRASGSHTDMRFQGADIESEINWLNPEPDKSEHAEIWRTYVKEADSHDERLLKKWNDGIDVFLLFTGLFSAILSAFLVVAWTALQPDSSEGEFEALVSISQQLVLLSSGTPMDASVAYQPRTFNAPWWAVAVNCLWFTSLFVSLSTAVLAMLIKEWLTAYNEGITMIPLERVQQRQMRYDGMKRWSLPAIVGFLPLAIHVAVFLFLLGLVLFAWPVSLLLCILMSVLLAVGLGLYTSSALLSIVYPDCPYKSPLGSVLDTAARRISVVGRAFWHICVLYPVWSIVRPILYITNPMWLLSQPNFGRLRRYTPAQSRTNHVADFISKNKMRLQARAVAWMANSSNQIVQELALQFISRWNFPTHIRTEVSASITSAAARVVHGHVVSMGRDILRPDDRALENISLIAALTTMEYRSVSGPPLGGKITVWAHGQDDVPVELNMRLFLRERQFGMVALWYLLDARGARVRGTRNVLSRIRNATLRLKTTYIALERDLTWIHSTPLASYHLAEVLDYWTLILTQGPVTMLLLEKYGSLLGHWLEADGTRMSCCPDDSQLEWKQRYPQQSTSWEEPLVNCLTALFSPDRYVINDRPRRIR</sequence>
<feature type="transmembrane region" description="Helical" evidence="1">
    <location>
        <begin position="175"/>
        <end position="201"/>
    </location>
</feature>
<feature type="transmembrane region" description="Helical" evidence="1">
    <location>
        <begin position="233"/>
        <end position="254"/>
    </location>
</feature>
<dbReference type="AlphaFoldDB" id="A0A165HHP3"/>
<keyword evidence="1" id="KW-1133">Transmembrane helix</keyword>
<dbReference type="InParanoid" id="A0A165HHP3"/>
<dbReference type="OrthoDB" id="3219854at2759"/>
<evidence type="ECO:0000256" key="1">
    <source>
        <dbReference type="SAM" id="Phobius"/>
    </source>
</evidence>
<evidence type="ECO:0000313" key="3">
    <source>
        <dbReference type="EMBL" id="KZT59313.1"/>
    </source>
</evidence>
<feature type="non-terminal residue" evidence="3">
    <location>
        <position position="642"/>
    </location>
</feature>
<dbReference type="EMBL" id="KV423942">
    <property type="protein sequence ID" value="KZT59313.1"/>
    <property type="molecule type" value="Genomic_DNA"/>
</dbReference>
<feature type="domain" description="DUF6535" evidence="2">
    <location>
        <begin position="85"/>
        <end position="262"/>
    </location>
</feature>
<keyword evidence="1" id="KW-0472">Membrane</keyword>
<accession>A0A165HHP3</accession>
<protein>
    <recommendedName>
        <fullName evidence="2">DUF6535 domain-containing protein</fullName>
    </recommendedName>
</protein>
<evidence type="ECO:0000313" key="4">
    <source>
        <dbReference type="Proteomes" id="UP000076842"/>
    </source>
</evidence>
<dbReference type="Pfam" id="PF20153">
    <property type="entry name" value="DUF6535"/>
    <property type="match status" value="1"/>
</dbReference>
<organism evidence="3 4">
    <name type="scientific">Calocera cornea HHB12733</name>
    <dbReference type="NCBI Taxonomy" id="1353952"/>
    <lineage>
        <taxon>Eukaryota</taxon>
        <taxon>Fungi</taxon>
        <taxon>Dikarya</taxon>
        <taxon>Basidiomycota</taxon>
        <taxon>Agaricomycotina</taxon>
        <taxon>Dacrymycetes</taxon>
        <taxon>Dacrymycetales</taxon>
        <taxon>Dacrymycetaceae</taxon>
        <taxon>Calocera</taxon>
    </lineage>
</organism>
<keyword evidence="4" id="KW-1185">Reference proteome</keyword>
<proteinExistence type="predicted"/>
<feature type="transmembrane region" description="Helical" evidence="1">
    <location>
        <begin position="260"/>
        <end position="283"/>
    </location>
</feature>
<feature type="transmembrane region" description="Helical" evidence="1">
    <location>
        <begin position="319"/>
        <end position="339"/>
    </location>
</feature>